<evidence type="ECO:0000313" key="2">
    <source>
        <dbReference type="EMBL" id="GEU41757.1"/>
    </source>
</evidence>
<evidence type="ECO:0000256" key="1">
    <source>
        <dbReference type="SAM" id="MobiDB-lite"/>
    </source>
</evidence>
<accession>A0A6L2JYZ1</accession>
<dbReference type="GO" id="GO:0003964">
    <property type="term" value="F:RNA-directed DNA polymerase activity"/>
    <property type="evidence" value="ECO:0007669"/>
    <property type="project" value="UniProtKB-KW"/>
</dbReference>
<comment type="caution">
    <text evidence="2">The sequence shown here is derived from an EMBL/GenBank/DDBJ whole genome shotgun (WGS) entry which is preliminary data.</text>
</comment>
<keyword evidence="2" id="KW-0548">Nucleotidyltransferase</keyword>
<dbReference type="EMBL" id="BKCJ010001478">
    <property type="protein sequence ID" value="GEU41757.1"/>
    <property type="molecule type" value="Genomic_DNA"/>
</dbReference>
<keyword evidence="2" id="KW-0808">Transferase</keyword>
<reference evidence="2" key="1">
    <citation type="journal article" date="2019" name="Sci. Rep.">
        <title>Draft genome of Tanacetum cinerariifolium, the natural source of mosquito coil.</title>
        <authorList>
            <person name="Yamashiro T."/>
            <person name="Shiraishi A."/>
            <person name="Satake H."/>
            <person name="Nakayama K."/>
        </authorList>
    </citation>
    <scope>NUCLEOTIDE SEQUENCE</scope>
</reference>
<proteinExistence type="predicted"/>
<feature type="region of interest" description="Disordered" evidence="1">
    <location>
        <begin position="63"/>
        <end position="90"/>
    </location>
</feature>
<dbReference type="InterPro" id="IPR012337">
    <property type="entry name" value="RNaseH-like_sf"/>
</dbReference>
<dbReference type="Gene3D" id="3.30.420.10">
    <property type="entry name" value="Ribonuclease H-like superfamily/Ribonuclease H"/>
    <property type="match status" value="1"/>
</dbReference>
<protein>
    <submittedName>
        <fullName evidence="2">Putative reverse transcriptase domain-containing protein</fullName>
    </submittedName>
</protein>
<keyword evidence="2" id="KW-0695">RNA-directed DNA polymerase</keyword>
<gene>
    <name evidence="2" type="ORF">Tci_013735</name>
</gene>
<dbReference type="InterPro" id="IPR036397">
    <property type="entry name" value="RNaseH_sf"/>
</dbReference>
<dbReference type="GO" id="GO:0003676">
    <property type="term" value="F:nucleic acid binding"/>
    <property type="evidence" value="ECO:0007669"/>
    <property type="project" value="InterPro"/>
</dbReference>
<dbReference type="AlphaFoldDB" id="A0A6L2JYZ1"/>
<name>A0A6L2JYZ1_TANCI</name>
<dbReference type="SUPFAM" id="SSF53098">
    <property type="entry name" value="Ribonuclease H-like"/>
    <property type="match status" value="1"/>
</dbReference>
<dbReference type="InterPro" id="IPR050951">
    <property type="entry name" value="Retrovirus_Pol_polyprotein"/>
</dbReference>
<dbReference type="PANTHER" id="PTHR37984:SF5">
    <property type="entry name" value="PROTEIN NYNRIN-LIKE"/>
    <property type="match status" value="1"/>
</dbReference>
<sequence>MLIMRQGMSSTKIKKIVVQRVTNAIEAIAIYEIKILVAHALIVWVVHQGTKVARNANNKRKWERGYQDNPGQRIKQHKSMKVTSRPDNKKGYARSLPMCNKCKLHHIGPCTVNYPRHQVSDRDNRFTSCFRKSLQKALATRLDMSTAYHPQTDDQSKRTVKTLEDMLRVCMIDFGNGRDKHLLLMEFSYNNSYHTSIKAALFKSRIQAACDWQKSYTDVRRKPLEFQVGDKVMLKVSPWKGVIHFGEWGALNPRGMWDRRVSIGQTLNENSGMSTLEPLMELIIEHYTGKCNHNIGNEMVSAWDDLGLPSYCTIYDRVLCPLVRVSSVPYYTQGASLEMDKQTLAGLVTTWDLFEKAFIRQYCPPFKTAKKLEIIRNFKQEMDETLYHAWERMLDSRVFIPLMTPTQALKSTQIMTEHSLDWEEFVNNTRVSEKIDSNPVNDLKELLKTYDFENFIQKLKHQLSQSSHETGFLFKKMEFEVPLTHVRVVVQLCLGITVLVTLYPYSLSLILMFGSIEGGLNLINPDIKLIMLNLRLVRVFDGTFSGDREEDFAMGEGVVVSSYILERSTKSCLGGIMVILIFLEGLEEEACVDAIEVKEK</sequence>
<organism evidence="2">
    <name type="scientific">Tanacetum cinerariifolium</name>
    <name type="common">Dalmatian daisy</name>
    <name type="synonym">Chrysanthemum cinerariifolium</name>
    <dbReference type="NCBI Taxonomy" id="118510"/>
    <lineage>
        <taxon>Eukaryota</taxon>
        <taxon>Viridiplantae</taxon>
        <taxon>Streptophyta</taxon>
        <taxon>Embryophyta</taxon>
        <taxon>Tracheophyta</taxon>
        <taxon>Spermatophyta</taxon>
        <taxon>Magnoliopsida</taxon>
        <taxon>eudicotyledons</taxon>
        <taxon>Gunneridae</taxon>
        <taxon>Pentapetalae</taxon>
        <taxon>asterids</taxon>
        <taxon>campanulids</taxon>
        <taxon>Asterales</taxon>
        <taxon>Asteraceae</taxon>
        <taxon>Asteroideae</taxon>
        <taxon>Anthemideae</taxon>
        <taxon>Anthemidinae</taxon>
        <taxon>Tanacetum</taxon>
    </lineage>
</organism>
<dbReference type="PANTHER" id="PTHR37984">
    <property type="entry name" value="PROTEIN CBG26694"/>
    <property type="match status" value="1"/>
</dbReference>